<accession>A0A7G7MAN0</accession>
<organism evidence="3 4">
    <name type="scientific">Pseudonocardia petroleophila</name>
    <dbReference type="NCBI Taxonomy" id="37331"/>
    <lineage>
        <taxon>Bacteria</taxon>
        <taxon>Bacillati</taxon>
        <taxon>Actinomycetota</taxon>
        <taxon>Actinomycetes</taxon>
        <taxon>Pseudonocardiales</taxon>
        <taxon>Pseudonocardiaceae</taxon>
        <taxon>Pseudonocardia</taxon>
    </lineage>
</organism>
<dbReference type="SUPFAM" id="SSF53474">
    <property type="entry name" value="alpha/beta-Hydrolases"/>
    <property type="match status" value="1"/>
</dbReference>
<dbReference type="Proteomes" id="UP000515728">
    <property type="component" value="Chromosome"/>
</dbReference>
<dbReference type="EMBL" id="CP060131">
    <property type="protein sequence ID" value="QNG49841.1"/>
    <property type="molecule type" value="Genomic_DNA"/>
</dbReference>
<keyword evidence="4" id="KW-1185">Reference proteome</keyword>
<dbReference type="AlphaFoldDB" id="A0A7G7MAN0"/>
<protein>
    <submittedName>
        <fullName evidence="3">Alpha/beta hydrolase</fullName>
    </submittedName>
</protein>
<dbReference type="Gene3D" id="3.40.50.1820">
    <property type="entry name" value="alpha/beta hydrolase"/>
    <property type="match status" value="1"/>
</dbReference>
<feature type="domain" description="AB hydrolase-1" evidence="2">
    <location>
        <begin position="33"/>
        <end position="275"/>
    </location>
</feature>
<dbReference type="GO" id="GO:0016787">
    <property type="term" value="F:hydrolase activity"/>
    <property type="evidence" value="ECO:0007669"/>
    <property type="project" value="UniProtKB-KW"/>
</dbReference>
<dbReference type="RefSeq" id="WP_185716605.1">
    <property type="nucleotide sequence ID" value="NZ_BAAAWI010000001.1"/>
</dbReference>
<dbReference type="KEGG" id="ppel:H6H00_16215"/>
<evidence type="ECO:0000313" key="4">
    <source>
        <dbReference type="Proteomes" id="UP000515728"/>
    </source>
</evidence>
<sequence>MTPLVPGRARLPDGRALATLEGGAGGPLVVFESGAGICLPVWRPVQRIVAAHTRTLSYDRAGYGTSDDGPRPRTVPALVADLRGLLDAVSPGTPVVLAGVSFAAVLLRALAAVAPDRVAGMVLADPTTSALVPPSMMPFVRTSFALIAGLSRVGAHGPLARAALGPGLAALVPGDGRDGLLAAVAEGRNWRAGNAEVRDADPRMRVLPRLERAGLPDVPVTTVVGSRPDRGERRRRAAQVAFTAAEAARHPHGRAVASPGSSHFVPWQEPELLAREIVDLVHGLR</sequence>
<name>A0A7G7MAN0_9PSEU</name>
<dbReference type="PRINTS" id="PR00412">
    <property type="entry name" value="EPOXHYDRLASE"/>
</dbReference>
<gene>
    <name evidence="3" type="ORF">H6H00_16215</name>
</gene>
<reference evidence="3 4" key="1">
    <citation type="submission" date="2020-08" db="EMBL/GenBank/DDBJ databases">
        <authorList>
            <person name="Mo P."/>
        </authorList>
    </citation>
    <scope>NUCLEOTIDE SEQUENCE [LARGE SCALE GENOMIC DNA]</scope>
    <source>
        <strain evidence="3 4">CGMCC 4.1532</strain>
    </source>
</reference>
<dbReference type="Pfam" id="PF12697">
    <property type="entry name" value="Abhydrolase_6"/>
    <property type="match status" value="1"/>
</dbReference>
<evidence type="ECO:0000256" key="1">
    <source>
        <dbReference type="ARBA" id="ARBA00022801"/>
    </source>
</evidence>
<proteinExistence type="predicted"/>
<dbReference type="InterPro" id="IPR000073">
    <property type="entry name" value="AB_hydrolase_1"/>
</dbReference>
<evidence type="ECO:0000259" key="2">
    <source>
        <dbReference type="Pfam" id="PF12697"/>
    </source>
</evidence>
<evidence type="ECO:0000313" key="3">
    <source>
        <dbReference type="EMBL" id="QNG49841.1"/>
    </source>
</evidence>
<dbReference type="PANTHER" id="PTHR43329">
    <property type="entry name" value="EPOXIDE HYDROLASE"/>
    <property type="match status" value="1"/>
</dbReference>
<dbReference type="InterPro" id="IPR029058">
    <property type="entry name" value="AB_hydrolase_fold"/>
</dbReference>
<keyword evidence="1 3" id="KW-0378">Hydrolase</keyword>
<dbReference type="InterPro" id="IPR000639">
    <property type="entry name" value="Epox_hydrolase-like"/>
</dbReference>